<dbReference type="GO" id="GO:0006364">
    <property type="term" value="P:rRNA processing"/>
    <property type="evidence" value="ECO:0007669"/>
    <property type="project" value="InterPro"/>
</dbReference>
<dbReference type="InterPro" id="IPR006709">
    <property type="entry name" value="SSU_processome_Utp14"/>
</dbReference>
<keyword evidence="6" id="KW-1185">Reference proteome</keyword>
<dbReference type="AlphaFoldDB" id="A0A9P6HI94"/>
<keyword evidence="2" id="KW-0597">Phosphoprotein</keyword>
<feature type="compositionally biased region" description="Polar residues" evidence="4">
    <location>
        <begin position="678"/>
        <end position="712"/>
    </location>
</feature>
<dbReference type="PANTHER" id="PTHR14150:SF12">
    <property type="entry name" value="U3 SMALL NUCLEOLAR RNA-ASSOCIATED PROTEIN 14 HOMOLOG A"/>
    <property type="match status" value="1"/>
</dbReference>
<comment type="caution">
    <text evidence="5">The sequence shown here is derived from an EMBL/GenBank/DDBJ whole genome shotgun (WGS) entry which is preliminary data.</text>
</comment>
<organism evidence="5 6">
    <name type="scientific">Thelephora terrestris</name>
    <dbReference type="NCBI Taxonomy" id="56493"/>
    <lineage>
        <taxon>Eukaryota</taxon>
        <taxon>Fungi</taxon>
        <taxon>Dikarya</taxon>
        <taxon>Basidiomycota</taxon>
        <taxon>Agaricomycotina</taxon>
        <taxon>Agaricomycetes</taxon>
        <taxon>Thelephorales</taxon>
        <taxon>Thelephoraceae</taxon>
        <taxon>Thelephora</taxon>
    </lineage>
</organism>
<feature type="region of interest" description="Disordered" evidence="4">
    <location>
        <begin position="62"/>
        <end position="308"/>
    </location>
</feature>
<proteinExistence type="predicted"/>
<gene>
    <name evidence="5" type="ORF">BJ322DRAFT_1054663</name>
</gene>
<feature type="compositionally biased region" description="Low complexity" evidence="4">
    <location>
        <begin position="713"/>
        <end position="723"/>
    </location>
</feature>
<dbReference type="OrthoDB" id="277439at2759"/>
<feature type="region of interest" description="Disordered" evidence="4">
    <location>
        <begin position="1"/>
        <end position="49"/>
    </location>
</feature>
<dbReference type="PANTHER" id="PTHR14150">
    <property type="entry name" value="U3 SMALL NUCLEOLAR RNA-ASSOCIATED PROTEIN 14"/>
    <property type="match status" value="1"/>
</dbReference>
<feature type="compositionally biased region" description="Acidic residues" evidence="4">
    <location>
        <begin position="212"/>
        <end position="233"/>
    </location>
</feature>
<feature type="compositionally biased region" description="Basic residues" evidence="4">
    <location>
        <begin position="846"/>
        <end position="856"/>
    </location>
</feature>
<reference evidence="5" key="1">
    <citation type="journal article" date="2020" name="Nat. Commun.">
        <title>Large-scale genome sequencing of mycorrhizal fungi provides insights into the early evolution of symbiotic traits.</title>
        <authorList>
            <person name="Miyauchi S."/>
            <person name="Kiss E."/>
            <person name="Kuo A."/>
            <person name="Drula E."/>
            <person name="Kohler A."/>
            <person name="Sanchez-Garcia M."/>
            <person name="Morin E."/>
            <person name="Andreopoulos B."/>
            <person name="Barry K.W."/>
            <person name="Bonito G."/>
            <person name="Buee M."/>
            <person name="Carver A."/>
            <person name="Chen C."/>
            <person name="Cichocki N."/>
            <person name="Clum A."/>
            <person name="Culley D."/>
            <person name="Crous P.W."/>
            <person name="Fauchery L."/>
            <person name="Girlanda M."/>
            <person name="Hayes R.D."/>
            <person name="Keri Z."/>
            <person name="LaButti K."/>
            <person name="Lipzen A."/>
            <person name="Lombard V."/>
            <person name="Magnuson J."/>
            <person name="Maillard F."/>
            <person name="Murat C."/>
            <person name="Nolan M."/>
            <person name="Ohm R.A."/>
            <person name="Pangilinan J."/>
            <person name="Pereira M.F."/>
            <person name="Perotto S."/>
            <person name="Peter M."/>
            <person name="Pfister S."/>
            <person name="Riley R."/>
            <person name="Sitrit Y."/>
            <person name="Stielow J.B."/>
            <person name="Szollosi G."/>
            <person name="Zifcakova L."/>
            <person name="Stursova M."/>
            <person name="Spatafora J.W."/>
            <person name="Tedersoo L."/>
            <person name="Vaario L.M."/>
            <person name="Yamada A."/>
            <person name="Yan M."/>
            <person name="Wang P."/>
            <person name="Xu J."/>
            <person name="Bruns T."/>
            <person name="Baldrian P."/>
            <person name="Vilgalys R."/>
            <person name="Dunand C."/>
            <person name="Henrissat B."/>
            <person name="Grigoriev I.V."/>
            <person name="Hibbett D."/>
            <person name="Nagy L.G."/>
            <person name="Martin F.M."/>
        </authorList>
    </citation>
    <scope>NUCLEOTIDE SEQUENCE</scope>
    <source>
        <strain evidence="5">UH-Tt-Lm1</strain>
    </source>
</reference>
<dbReference type="EMBL" id="WIUZ02000005">
    <property type="protein sequence ID" value="KAF9787308.1"/>
    <property type="molecule type" value="Genomic_DNA"/>
</dbReference>
<feature type="region of interest" description="Disordered" evidence="4">
    <location>
        <begin position="331"/>
        <end position="354"/>
    </location>
</feature>
<feature type="region of interest" description="Disordered" evidence="4">
    <location>
        <begin position="557"/>
        <end position="591"/>
    </location>
</feature>
<evidence type="ECO:0000313" key="5">
    <source>
        <dbReference type="EMBL" id="KAF9787308.1"/>
    </source>
</evidence>
<evidence type="ECO:0000313" key="6">
    <source>
        <dbReference type="Proteomes" id="UP000736335"/>
    </source>
</evidence>
<feature type="compositionally biased region" description="Acidic residues" evidence="4">
    <location>
        <begin position="92"/>
        <end position="115"/>
    </location>
</feature>
<dbReference type="Proteomes" id="UP000736335">
    <property type="component" value="Unassembled WGS sequence"/>
</dbReference>
<feature type="region of interest" description="Disordered" evidence="4">
    <location>
        <begin position="482"/>
        <end position="508"/>
    </location>
</feature>
<dbReference type="Pfam" id="PF04615">
    <property type="entry name" value="Utp14"/>
    <property type="match status" value="1"/>
</dbReference>
<accession>A0A9P6HI94</accession>
<sequence>MARAVGNKRTTVQKKSNAVGFSRRQARKKARQSTSIDDVYEFQPEKVRRSKVALRLTREELAELGRDNASDSEGDNNQDGQPRLIGQNSGDEGVDSEDDEDIDSDAAFGESDEETFAGYGFIRKGQPSKPKRKPPATKSVHFEVNLDESDEGGLAGDAKDSGDSDGEVEEEGEPDEFFDVLDILDGRADPLSDDEPSITPSRKDETSHVSSAEEEEAQEASDDDNGDHDLDMEEGARLAPSDDEADVDALHNLGQFISNLDSSTKRKKSEGEGEVEASGNAPRKKRKLLKERNEAGAENEFAASGQTKLNFEDLLAPLSGQSDSLNSLKKSTKVLTSSKNKALSAPLPQRTQDRLDREAAYEQTTQEVDKWQATMKQIKEADHLSFPLQAPAKSVVSNSELIAKFKPTTELETSIDKLLKKANLLDSQRGQDPDALPANPLTAETVLARNSEVRKMRELMFRADTKAKRLAKIKSKTYRRLKKKQKQKLMDKLDAGGDSADDEEKRLRREVDRARERATLKHKNTGKWAKAMKARGELDEDQRQEVLEMLQRGEKLRRKIHAEGESDENQGEGDSEDDTGDEGQIRASAFDEVAKITEEEVSEHPKKSLFSMKFMKDAMARDNRKAQDMADEFLKDLAGSDVEVLSDDAVGDPQGQPQRASGRFSFRPGAQAQLISLRKSQQDAAGDAESNSVISSHTLSSQSTAVAPTQSKPLTATTATIPSITPPVAPSESENPWLTIPSDFSSKIARKKNEIVVGKSSGLAEKSKHRLRKHQEKHESEREKARDDAVVEISIDDVLNLRPEGVGQVELPPLSKAKEAVTQANDGSCEDSDANSEVEEQERRLVEKRRKGKGKAKNQGAVRPFAQRDLVSLAFAGDKVVQDFQEAKRKEMLEDAPKEVDTTLPGWGSWGGTGARKAAPKPFLVKKVAGVDPRSREDYGKAHVIVSEKRDKKAAKYMIKDIPYPYTSKAQYERSLQTPIGTEWNTRLGFQRGTLPRVVKKPGVVIEPLVKMS</sequence>
<feature type="compositionally biased region" description="Low complexity" evidence="4">
    <location>
        <begin position="331"/>
        <end position="341"/>
    </location>
</feature>
<keyword evidence="3" id="KW-0539">Nucleus</keyword>
<feature type="compositionally biased region" description="Acidic residues" evidence="4">
    <location>
        <begin position="163"/>
        <end position="179"/>
    </location>
</feature>
<feature type="region of interest" description="Disordered" evidence="4">
    <location>
        <begin position="802"/>
        <end position="861"/>
    </location>
</feature>
<feature type="region of interest" description="Disordered" evidence="4">
    <location>
        <begin position="645"/>
        <end position="789"/>
    </location>
</feature>
<feature type="compositionally biased region" description="Acidic residues" evidence="4">
    <location>
        <begin position="828"/>
        <end position="840"/>
    </location>
</feature>
<feature type="compositionally biased region" description="Acidic residues" evidence="4">
    <location>
        <begin position="565"/>
        <end position="581"/>
    </location>
</feature>
<dbReference type="GO" id="GO:0032040">
    <property type="term" value="C:small-subunit processome"/>
    <property type="evidence" value="ECO:0007669"/>
    <property type="project" value="InterPro"/>
</dbReference>
<reference evidence="5" key="2">
    <citation type="submission" date="2020-11" db="EMBL/GenBank/DDBJ databases">
        <authorList>
            <consortium name="DOE Joint Genome Institute"/>
            <person name="Kuo A."/>
            <person name="Miyauchi S."/>
            <person name="Kiss E."/>
            <person name="Drula E."/>
            <person name="Kohler A."/>
            <person name="Sanchez-Garcia M."/>
            <person name="Andreopoulos B."/>
            <person name="Barry K.W."/>
            <person name="Bonito G."/>
            <person name="Buee M."/>
            <person name="Carver A."/>
            <person name="Chen C."/>
            <person name="Cichocki N."/>
            <person name="Clum A."/>
            <person name="Culley D."/>
            <person name="Crous P.W."/>
            <person name="Fauchery L."/>
            <person name="Girlanda M."/>
            <person name="Hayes R."/>
            <person name="Keri Z."/>
            <person name="Labutti K."/>
            <person name="Lipzen A."/>
            <person name="Lombard V."/>
            <person name="Magnuson J."/>
            <person name="Maillard F."/>
            <person name="Morin E."/>
            <person name="Murat C."/>
            <person name="Nolan M."/>
            <person name="Ohm R."/>
            <person name="Pangilinan J."/>
            <person name="Pereira M."/>
            <person name="Perotto S."/>
            <person name="Peter M."/>
            <person name="Riley R."/>
            <person name="Sitrit Y."/>
            <person name="Stielow B."/>
            <person name="Szollosi G."/>
            <person name="Zifcakova L."/>
            <person name="Stursova M."/>
            <person name="Spatafora J.W."/>
            <person name="Tedersoo L."/>
            <person name="Vaario L.-M."/>
            <person name="Yamada A."/>
            <person name="Yan M."/>
            <person name="Wang P."/>
            <person name="Xu J."/>
            <person name="Bruns T."/>
            <person name="Baldrian P."/>
            <person name="Vilgalys R."/>
            <person name="Henrissat B."/>
            <person name="Grigoriev I.V."/>
            <person name="Hibbett D."/>
            <person name="Nagy L.G."/>
            <person name="Martin F.M."/>
        </authorList>
    </citation>
    <scope>NUCLEOTIDE SEQUENCE</scope>
    <source>
        <strain evidence="5">UH-Tt-Lm1</strain>
    </source>
</reference>
<protein>
    <submittedName>
        <fullName evidence="5">Utp14-domain-containing protein</fullName>
    </submittedName>
</protein>
<name>A0A9P6HI94_9AGAM</name>
<evidence type="ECO:0000256" key="4">
    <source>
        <dbReference type="SAM" id="MobiDB-lite"/>
    </source>
</evidence>
<comment type="subcellular location">
    <subcellularLocation>
        <location evidence="1">Nucleus</location>
        <location evidence="1">Nucleolus</location>
    </subcellularLocation>
</comment>
<evidence type="ECO:0000256" key="3">
    <source>
        <dbReference type="ARBA" id="ARBA00023242"/>
    </source>
</evidence>
<feature type="compositionally biased region" description="Basic and acidic residues" evidence="4">
    <location>
        <begin position="776"/>
        <end position="789"/>
    </location>
</feature>
<evidence type="ECO:0000256" key="1">
    <source>
        <dbReference type="ARBA" id="ARBA00004604"/>
    </source>
</evidence>
<feature type="compositionally biased region" description="Basic residues" evidence="4">
    <location>
        <begin position="521"/>
        <end position="533"/>
    </location>
</feature>
<evidence type="ECO:0000256" key="2">
    <source>
        <dbReference type="ARBA" id="ARBA00022553"/>
    </source>
</evidence>
<feature type="region of interest" description="Disordered" evidence="4">
    <location>
        <begin position="521"/>
        <end position="540"/>
    </location>
</feature>